<evidence type="ECO:0000313" key="3">
    <source>
        <dbReference type="EMBL" id="MBO1627407.1"/>
    </source>
</evidence>
<name>A0ABS3P3T6_9BACI</name>
<feature type="chain" id="PRO_5045205540" evidence="1">
    <location>
        <begin position="21"/>
        <end position="233"/>
    </location>
</feature>
<dbReference type="Proteomes" id="UP000677611">
    <property type="component" value="Unassembled WGS sequence"/>
</dbReference>
<dbReference type="Pfam" id="PF13349">
    <property type="entry name" value="DUF4097"/>
    <property type="match status" value="1"/>
</dbReference>
<accession>A0ABS3P3T6</accession>
<reference evidence="3 4" key="1">
    <citation type="submission" date="2021-03" db="EMBL/GenBank/DDBJ databases">
        <title>Identification of novel Bacillus strains.</title>
        <authorList>
            <person name="Xiao Z."/>
            <person name="Li Y."/>
            <person name="Shen J."/>
        </authorList>
    </citation>
    <scope>NUCLEOTIDE SEQUENCE [LARGE SCALE GENOMIC DNA]</scope>
    <source>
        <strain evidence="3 4">SY8</strain>
    </source>
</reference>
<comment type="caution">
    <text evidence="3">The sequence shown here is derived from an EMBL/GenBank/DDBJ whole genome shotgun (WGS) entry which is preliminary data.</text>
</comment>
<organism evidence="3 4">
    <name type="scientific">Bacillus arachidis</name>
    <dbReference type="NCBI Taxonomy" id="2819290"/>
    <lineage>
        <taxon>Bacteria</taxon>
        <taxon>Bacillati</taxon>
        <taxon>Bacillota</taxon>
        <taxon>Bacilli</taxon>
        <taxon>Bacillales</taxon>
        <taxon>Bacillaceae</taxon>
        <taxon>Bacillus</taxon>
    </lineage>
</organism>
<dbReference type="PROSITE" id="PS51257">
    <property type="entry name" value="PROKAR_LIPOPROTEIN"/>
    <property type="match status" value="1"/>
</dbReference>
<dbReference type="EMBL" id="JAGDQJ010000024">
    <property type="protein sequence ID" value="MBO1627407.1"/>
    <property type="molecule type" value="Genomic_DNA"/>
</dbReference>
<feature type="signal peptide" evidence="1">
    <location>
        <begin position="1"/>
        <end position="20"/>
    </location>
</feature>
<keyword evidence="4" id="KW-1185">Reference proteome</keyword>
<sequence>MKKGLIYFCMLITLILTGCSSSETETKEQQLELPATDVKTLKLDNRNGNIDISTNPKSDKIEASITAKARGISMDKLKLDLSAKNGIATLNTSFDGQFFSNSETWVDVKLSLPKNIKVEFNENHRDGDIKVSNLESDINILNVNGNINISNVNGTVSVTNRDGNVDIAHTKSDINLDNNNGKVVITDIKGSIRAKIGDGLADINNIEKHVTILGAKSDKIKVNNVKGKITFNK</sequence>
<evidence type="ECO:0000259" key="2">
    <source>
        <dbReference type="Pfam" id="PF13349"/>
    </source>
</evidence>
<dbReference type="RefSeq" id="WP_208018742.1">
    <property type="nucleotide sequence ID" value="NZ_JAGDQJ010000024.1"/>
</dbReference>
<evidence type="ECO:0000313" key="4">
    <source>
        <dbReference type="Proteomes" id="UP000677611"/>
    </source>
</evidence>
<proteinExistence type="predicted"/>
<feature type="domain" description="DUF4097" evidence="2">
    <location>
        <begin position="75"/>
        <end position="209"/>
    </location>
</feature>
<dbReference type="InterPro" id="IPR025164">
    <property type="entry name" value="Toastrack_DUF4097"/>
</dbReference>
<gene>
    <name evidence="3" type="ORF">J4P90_19650</name>
</gene>
<evidence type="ECO:0000256" key="1">
    <source>
        <dbReference type="SAM" id="SignalP"/>
    </source>
</evidence>
<keyword evidence="1" id="KW-0732">Signal</keyword>
<protein>
    <submittedName>
        <fullName evidence="3">DUF4097 family beta strand repeat protein</fullName>
    </submittedName>
</protein>